<evidence type="ECO:0000256" key="1">
    <source>
        <dbReference type="SAM" id="MobiDB-lite"/>
    </source>
</evidence>
<sequence length="195" mass="19501">MKYAVILGSALATCAWASTSTVTATEVFTIPCTATPLPIDCIANSWSGIVEFTITPGDLIHLHDEPTDLPIPTSTPTSFSTGKILSNVPSISGPFAVTTMVTATTVFTIACTASPLPEDCEANSWSNTLVEITATPGQVLVNLPTELLVTGTGTGTASESAGSTAPSATPGAAAGREAGILGPVVAGLVAGLAVL</sequence>
<proteinExistence type="predicted"/>
<evidence type="ECO:0008006" key="5">
    <source>
        <dbReference type="Google" id="ProtNLM"/>
    </source>
</evidence>
<evidence type="ECO:0000256" key="2">
    <source>
        <dbReference type="SAM" id="SignalP"/>
    </source>
</evidence>
<feature type="signal peptide" evidence="2">
    <location>
        <begin position="1"/>
        <end position="17"/>
    </location>
</feature>
<keyword evidence="4" id="KW-1185">Reference proteome</keyword>
<dbReference type="OrthoDB" id="10506170at2759"/>
<name>A0A177CIS8_9PLEO</name>
<dbReference type="AlphaFoldDB" id="A0A177CIS8"/>
<dbReference type="RefSeq" id="XP_018037052.1">
    <property type="nucleotide sequence ID" value="XM_018180105.1"/>
</dbReference>
<feature type="compositionally biased region" description="Low complexity" evidence="1">
    <location>
        <begin position="155"/>
        <end position="173"/>
    </location>
</feature>
<organism evidence="3 4">
    <name type="scientific">Paraphaeosphaeria sporulosa</name>
    <dbReference type="NCBI Taxonomy" id="1460663"/>
    <lineage>
        <taxon>Eukaryota</taxon>
        <taxon>Fungi</taxon>
        <taxon>Dikarya</taxon>
        <taxon>Ascomycota</taxon>
        <taxon>Pezizomycotina</taxon>
        <taxon>Dothideomycetes</taxon>
        <taxon>Pleosporomycetidae</taxon>
        <taxon>Pleosporales</taxon>
        <taxon>Massarineae</taxon>
        <taxon>Didymosphaeriaceae</taxon>
        <taxon>Paraphaeosphaeria</taxon>
    </lineage>
</organism>
<dbReference type="GeneID" id="28763591"/>
<evidence type="ECO:0000313" key="3">
    <source>
        <dbReference type="EMBL" id="OAG06687.1"/>
    </source>
</evidence>
<evidence type="ECO:0000313" key="4">
    <source>
        <dbReference type="Proteomes" id="UP000077069"/>
    </source>
</evidence>
<dbReference type="Proteomes" id="UP000077069">
    <property type="component" value="Unassembled WGS sequence"/>
</dbReference>
<reference evidence="3 4" key="1">
    <citation type="submission" date="2016-05" db="EMBL/GenBank/DDBJ databases">
        <title>Comparative analysis of secretome profiles of manganese(II)-oxidizing ascomycete fungi.</title>
        <authorList>
            <consortium name="DOE Joint Genome Institute"/>
            <person name="Zeiner C.A."/>
            <person name="Purvine S.O."/>
            <person name="Zink E.M."/>
            <person name="Wu S."/>
            <person name="Pasa-Tolic L."/>
            <person name="Chaput D.L."/>
            <person name="Haridas S."/>
            <person name="Grigoriev I.V."/>
            <person name="Santelli C.M."/>
            <person name="Hansel C.M."/>
        </authorList>
    </citation>
    <scope>NUCLEOTIDE SEQUENCE [LARGE SCALE GENOMIC DNA]</scope>
    <source>
        <strain evidence="3 4">AP3s5-JAC2a</strain>
    </source>
</reference>
<dbReference type="EMBL" id="KV441551">
    <property type="protein sequence ID" value="OAG06687.1"/>
    <property type="molecule type" value="Genomic_DNA"/>
</dbReference>
<keyword evidence="2" id="KW-0732">Signal</keyword>
<protein>
    <recommendedName>
        <fullName evidence="5">GPI anchored protein</fullName>
    </recommendedName>
</protein>
<feature type="chain" id="PRO_5008058239" description="GPI anchored protein" evidence="2">
    <location>
        <begin position="18"/>
        <end position="195"/>
    </location>
</feature>
<accession>A0A177CIS8</accession>
<feature type="region of interest" description="Disordered" evidence="1">
    <location>
        <begin position="151"/>
        <end position="173"/>
    </location>
</feature>
<dbReference type="InParanoid" id="A0A177CIS8"/>
<gene>
    <name evidence="3" type="ORF">CC84DRAFT_1174629</name>
</gene>